<organism evidence="2 3">
    <name type="scientific">Alloyangia pacifica</name>
    <dbReference type="NCBI Taxonomy" id="311180"/>
    <lineage>
        <taxon>Bacteria</taxon>
        <taxon>Pseudomonadati</taxon>
        <taxon>Pseudomonadota</taxon>
        <taxon>Alphaproteobacteria</taxon>
        <taxon>Rhodobacterales</taxon>
        <taxon>Roseobacteraceae</taxon>
        <taxon>Alloyangia</taxon>
    </lineage>
</organism>
<proteinExistence type="predicted"/>
<dbReference type="OrthoDB" id="7362854at2"/>
<evidence type="ECO:0008006" key="4">
    <source>
        <dbReference type="Google" id="ProtNLM"/>
    </source>
</evidence>
<dbReference type="Proteomes" id="UP000199392">
    <property type="component" value="Unassembled WGS sequence"/>
</dbReference>
<name>A0A1I6S7V0_9RHOB</name>
<gene>
    <name evidence="2" type="ORF">SAMN04488050_104169</name>
</gene>
<dbReference type="InterPro" id="IPR038444">
    <property type="entry name" value="DUF465_sf"/>
</dbReference>
<evidence type="ECO:0000256" key="1">
    <source>
        <dbReference type="SAM" id="Coils"/>
    </source>
</evidence>
<dbReference type="InterPro" id="IPR007420">
    <property type="entry name" value="DUF465"/>
</dbReference>
<feature type="coiled-coil region" evidence="1">
    <location>
        <begin position="7"/>
        <end position="55"/>
    </location>
</feature>
<dbReference type="AlphaFoldDB" id="A0A1I6S7V0"/>
<protein>
    <recommendedName>
        <fullName evidence="4">DUF465 domain-containing protein</fullName>
    </recommendedName>
</protein>
<evidence type="ECO:0000313" key="2">
    <source>
        <dbReference type="EMBL" id="SFS72848.1"/>
    </source>
</evidence>
<accession>A0A1I6S7V0</accession>
<dbReference type="EMBL" id="FOZW01000004">
    <property type="protein sequence ID" value="SFS72848.1"/>
    <property type="molecule type" value="Genomic_DNA"/>
</dbReference>
<reference evidence="3" key="1">
    <citation type="submission" date="2016-10" db="EMBL/GenBank/DDBJ databases">
        <authorList>
            <person name="Varghese N."/>
            <person name="Submissions S."/>
        </authorList>
    </citation>
    <scope>NUCLEOTIDE SEQUENCE [LARGE SCALE GENOMIC DNA]</scope>
    <source>
        <strain evidence="3">DSM 26894</strain>
    </source>
</reference>
<dbReference type="Gene3D" id="6.10.280.50">
    <property type="match status" value="1"/>
</dbReference>
<dbReference type="Pfam" id="PF04325">
    <property type="entry name" value="DUF465"/>
    <property type="match status" value="1"/>
</dbReference>
<dbReference type="RefSeq" id="WP_092423606.1">
    <property type="nucleotide sequence ID" value="NZ_FNCL01000004.1"/>
</dbReference>
<sequence>MSLTSHLQELKKKHQNLATTVEEMQRSPGTDDLHVAALKKQKLRIKEEISRLSAEAT</sequence>
<keyword evidence="3" id="KW-1185">Reference proteome</keyword>
<keyword evidence="1" id="KW-0175">Coiled coil</keyword>
<evidence type="ECO:0000313" key="3">
    <source>
        <dbReference type="Proteomes" id="UP000199392"/>
    </source>
</evidence>
<dbReference type="STRING" id="311180.SAMN04488050_104169"/>